<feature type="transmembrane region" description="Helical" evidence="1">
    <location>
        <begin position="84"/>
        <end position="101"/>
    </location>
</feature>
<feature type="transmembrane region" description="Helical" evidence="1">
    <location>
        <begin position="12"/>
        <end position="32"/>
    </location>
</feature>
<keyword evidence="1" id="KW-0472">Membrane</keyword>
<name>A0ABY3RNX7_9MICO</name>
<feature type="transmembrane region" description="Helical" evidence="1">
    <location>
        <begin position="108"/>
        <end position="128"/>
    </location>
</feature>
<proteinExistence type="predicted"/>
<protein>
    <recommendedName>
        <fullName evidence="4">YhhN-like protein</fullName>
    </recommendedName>
</protein>
<evidence type="ECO:0000313" key="2">
    <source>
        <dbReference type="EMBL" id="UGS25674.1"/>
    </source>
</evidence>
<dbReference type="RefSeq" id="WP_231819492.1">
    <property type="nucleotide sequence ID" value="NZ_CP082781.1"/>
</dbReference>
<accession>A0ABY3RNX7</accession>
<evidence type="ECO:0000313" key="3">
    <source>
        <dbReference type="Proteomes" id="UP001199642"/>
    </source>
</evidence>
<keyword evidence="1" id="KW-0812">Transmembrane</keyword>
<evidence type="ECO:0000256" key="1">
    <source>
        <dbReference type="SAM" id="Phobius"/>
    </source>
</evidence>
<dbReference type="EMBL" id="CP082781">
    <property type="protein sequence ID" value="UGS25674.1"/>
    <property type="molecule type" value="Genomic_DNA"/>
</dbReference>
<feature type="transmembrane region" description="Helical" evidence="1">
    <location>
        <begin position="164"/>
        <end position="185"/>
    </location>
</feature>
<organism evidence="2 3">
    <name type="scientific">Microbacterium resistens</name>
    <dbReference type="NCBI Taxonomy" id="156977"/>
    <lineage>
        <taxon>Bacteria</taxon>
        <taxon>Bacillati</taxon>
        <taxon>Actinomycetota</taxon>
        <taxon>Actinomycetes</taxon>
        <taxon>Micrococcales</taxon>
        <taxon>Microbacteriaceae</taxon>
        <taxon>Microbacterium</taxon>
    </lineage>
</organism>
<keyword evidence="1" id="KW-1133">Transmembrane helix</keyword>
<sequence length="186" mass="19469">MTTPARAPRPTAWRRLWPAASGVLVAAATAYALTDGRGAAPVVAASGLVYLAAAASGRRGAAWVSFAVAFVLIAIDKFTAFDAVPWLLVLAGAVLVAGLLLRRRGPWWMLPLQAGAMVAFGAIAAVALALDPRWGGLLVAAGLLAHAAWDIWHHRTDRVVDRSFAEFCAVLDVLVAIVVAVVSLVR</sequence>
<feature type="transmembrane region" description="Helical" evidence="1">
    <location>
        <begin position="38"/>
        <end position="54"/>
    </location>
</feature>
<reference evidence="2 3" key="1">
    <citation type="submission" date="2023-01" db="EMBL/GenBank/DDBJ databases">
        <title>Characterization of estradiol degrading bacteria Microbacterium sp. MZT7 and reveal degrading genes through genome analysis.</title>
        <authorList>
            <person name="Hao P."/>
            <person name="Gao Y."/>
        </authorList>
    </citation>
    <scope>NUCLEOTIDE SEQUENCE [LARGE SCALE GENOMIC DNA]</scope>
    <source>
        <strain evidence="2 3">MZT7</strain>
    </source>
</reference>
<feature type="transmembrane region" description="Helical" evidence="1">
    <location>
        <begin position="61"/>
        <end position="78"/>
    </location>
</feature>
<keyword evidence="3" id="KW-1185">Reference proteome</keyword>
<evidence type="ECO:0008006" key="4">
    <source>
        <dbReference type="Google" id="ProtNLM"/>
    </source>
</evidence>
<gene>
    <name evidence="2" type="ORF">K8F61_13490</name>
</gene>
<dbReference type="Proteomes" id="UP001199642">
    <property type="component" value="Chromosome"/>
</dbReference>